<sequence>MMKWLNHLTCALEDVGLNPEYTVLFMSYFMRPQRLLLEFVQYSRIDMPFLQRKNKPC</sequence>
<feature type="non-terminal residue" evidence="1">
    <location>
        <position position="57"/>
    </location>
</feature>
<gene>
    <name evidence="1" type="primary">ORF223414</name>
</gene>
<accession>A0A0B7C565</accession>
<name>A0A0B7C565_9EUPU</name>
<protein>
    <submittedName>
        <fullName evidence="1">Uncharacterized protein</fullName>
    </submittedName>
</protein>
<organism evidence="1">
    <name type="scientific">Arion vulgaris</name>
    <dbReference type="NCBI Taxonomy" id="1028688"/>
    <lineage>
        <taxon>Eukaryota</taxon>
        <taxon>Metazoa</taxon>
        <taxon>Spiralia</taxon>
        <taxon>Lophotrochozoa</taxon>
        <taxon>Mollusca</taxon>
        <taxon>Gastropoda</taxon>
        <taxon>Heterobranchia</taxon>
        <taxon>Euthyneura</taxon>
        <taxon>Panpulmonata</taxon>
        <taxon>Eupulmonata</taxon>
        <taxon>Stylommatophora</taxon>
        <taxon>Helicina</taxon>
        <taxon>Arionoidea</taxon>
        <taxon>Arionidae</taxon>
        <taxon>Arion</taxon>
    </lineage>
</organism>
<proteinExistence type="predicted"/>
<dbReference type="AlphaFoldDB" id="A0A0B7C565"/>
<dbReference type="EMBL" id="HACG01053451">
    <property type="protein sequence ID" value="CEL00322.1"/>
    <property type="molecule type" value="Transcribed_RNA"/>
</dbReference>
<reference evidence="1" key="1">
    <citation type="submission" date="2014-12" db="EMBL/GenBank/DDBJ databases">
        <title>Insight into the proteome of Arion vulgaris.</title>
        <authorList>
            <person name="Aradska J."/>
            <person name="Bulat T."/>
            <person name="Smidak R."/>
            <person name="Sarate P."/>
            <person name="Gangsoo J."/>
            <person name="Sialana F."/>
            <person name="Bilban M."/>
            <person name="Lubec G."/>
        </authorList>
    </citation>
    <scope>NUCLEOTIDE SEQUENCE</scope>
    <source>
        <tissue evidence="1">Skin</tissue>
    </source>
</reference>
<evidence type="ECO:0000313" key="1">
    <source>
        <dbReference type="EMBL" id="CEL00322.1"/>
    </source>
</evidence>